<organism evidence="2 3">
    <name type="scientific">Rhododendron simsii</name>
    <name type="common">Sims's rhododendron</name>
    <dbReference type="NCBI Taxonomy" id="118357"/>
    <lineage>
        <taxon>Eukaryota</taxon>
        <taxon>Viridiplantae</taxon>
        <taxon>Streptophyta</taxon>
        <taxon>Embryophyta</taxon>
        <taxon>Tracheophyta</taxon>
        <taxon>Spermatophyta</taxon>
        <taxon>Magnoliopsida</taxon>
        <taxon>eudicotyledons</taxon>
        <taxon>Gunneridae</taxon>
        <taxon>Pentapetalae</taxon>
        <taxon>asterids</taxon>
        <taxon>Ericales</taxon>
        <taxon>Ericaceae</taxon>
        <taxon>Ericoideae</taxon>
        <taxon>Rhodoreae</taxon>
        <taxon>Rhododendron</taxon>
    </lineage>
</organism>
<dbReference type="GO" id="GO:0006952">
    <property type="term" value="P:defense response"/>
    <property type="evidence" value="ECO:0007669"/>
    <property type="project" value="InterPro"/>
</dbReference>
<proteinExistence type="predicted"/>
<sequence>MASIPLEISVVSADVLKKPKFFNRPRAYVVVTLAGDSVSRQRTPVDERNGGKPHWNFTMWFEVEQSKLQRNSAVLVFQLRRRRTIGDKDIGSVYVPVKELFDVAGGMNRSRPVAFPVSSRSGKPKGVVYLSYVFGDFRVGTSLSRESRSETTSAIGQRDRGILGQKIPRPVRQMTVVGGGERVGIAGQKIPRPVRETAVVGCGERVLVLPSAPPRPVPSAPPCPAPSAPYLPIGGYFPVNGPCPSAPYIGQDFGSLI</sequence>
<evidence type="ECO:0000313" key="2">
    <source>
        <dbReference type="EMBL" id="KAF7138057.1"/>
    </source>
</evidence>
<evidence type="ECO:0000259" key="1">
    <source>
        <dbReference type="PROSITE" id="PS50004"/>
    </source>
</evidence>
<dbReference type="PROSITE" id="PS50004">
    <property type="entry name" value="C2"/>
    <property type="match status" value="1"/>
</dbReference>
<dbReference type="InterPro" id="IPR044750">
    <property type="entry name" value="C2_SRC2/BAP"/>
</dbReference>
<dbReference type="PANTHER" id="PTHR32246">
    <property type="entry name" value="INGRESSION PROTEIN FIC1"/>
    <property type="match status" value="1"/>
</dbReference>
<name>A0A834GQY5_RHOSS</name>
<dbReference type="Proteomes" id="UP000626092">
    <property type="component" value="Unassembled WGS sequence"/>
</dbReference>
<dbReference type="Pfam" id="PF00168">
    <property type="entry name" value="C2"/>
    <property type="match status" value="1"/>
</dbReference>
<dbReference type="PANTHER" id="PTHR32246:SF173">
    <property type="entry name" value="C2 DOMAIN-CONTAINING PROTEIN"/>
    <property type="match status" value="1"/>
</dbReference>
<dbReference type="CDD" id="cd04051">
    <property type="entry name" value="C2_SRC2_like"/>
    <property type="match status" value="1"/>
</dbReference>
<dbReference type="OrthoDB" id="270970at2759"/>
<dbReference type="InterPro" id="IPR000008">
    <property type="entry name" value="C2_dom"/>
</dbReference>
<keyword evidence="3" id="KW-1185">Reference proteome</keyword>
<evidence type="ECO:0000313" key="3">
    <source>
        <dbReference type="Proteomes" id="UP000626092"/>
    </source>
</evidence>
<accession>A0A834GQY5</accession>
<gene>
    <name evidence="2" type="ORF">RHSIM_Rhsim07G0186500</name>
</gene>
<feature type="domain" description="C2" evidence="1">
    <location>
        <begin position="1"/>
        <end position="111"/>
    </location>
</feature>
<dbReference type="SUPFAM" id="SSF49562">
    <property type="entry name" value="C2 domain (Calcium/lipid-binding domain, CaLB)"/>
    <property type="match status" value="1"/>
</dbReference>
<dbReference type="Gene3D" id="2.60.40.150">
    <property type="entry name" value="C2 domain"/>
    <property type="match status" value="1"/>
</dbReference>
<dbReference type="InterPro" id="IPR035892">
    <property type="entry name" value="C2_domain_sf"/>
</dbReference>
<dbReference type="AlphaFoldDB" id="A0A834GQY5"/>
<reference evidence="2" key="1">
    <citation type="submission" date="2019-11" db="EMBL/GenBank/DDBJ databases">
        <authorList>
            <person name="Liu Y."/>
            <person name="Hou J."/>
            <person name="Li T.-Q."/>
            <person name="Guan C.-H."/>
            <person name="Wu X."/>
            <person name="Wu H.-Z."/>
            <person name="Ling F."/>
            <person name="Zhang R."/>
            <person name="Shi X.-G."/>
            <person name="Ren J.-P."/>
            <person name="Chen E.-F."/>
            <person name="Sun J.-M."/>
        </authorList>
    </citation>
    <scope>NUCLEOTIDE SEQUENCE</scope>
    <source>
        <strain evidence="2">Adult_tree_wgs_1</strain>
        <tissue evidence="2">Leaves</tissue>
    </source>
</reference>
<protein>
    <recommendedName>
        <fullName evidence="1">C2 domain-containing protein</fullName>
    </recommendedName>
</protein>
<comment type="caution">
    <text evidence="2">The sequence shown here is derived from an EMBL/GenBank/DDBJ whole genome shotgun (WGS) entry which is preliminary data.</text>
</comment>
<dbReference type="EMBL" id="WJXA01000007">
    <property type="protein sequence ID" value="KAF7138057.1"/>
    <property type="molecule type" value="Genomic_DNA"/>
</dbReference>
<dbReference type="SMART" id="SM00239">
    <property type="entry name" value="C2"/>
    <property type="match status" value="1"/>
</dbReference>